<organism evidence="2 3">
    <name type="scientific">Pontibacter lucknowensis</name>
    <dbReference type="NCBI Taxonomy" id="1077936"/>
    <lineage>
        <taxon>Bacteria</taxon>
        <taxon>Pseudomonadati</taxon>
        <taxon>Bacteroidota</taxon>
        <taxon>Cytophagia</taxon>
        <taxon>Cytophagales</taxon>
        <taxon>Hymenobacteraceae</taxon>
        <taxon>Pontibacter</taxon>
    </lineage>
</organism>
<dbReference type="GO" id="GO:0016740">
    <property type="term" value="F:transferase activity"/>
    <property type="evidence" value="ECO:0007669"/>
    <property type="project" value="UniProtKB-KW"/>
</dbReference>
<keyword evidence="3" id="KW-1185">Reference proteome</keyword>
<dbReference type="SUPFAM" id="SSF53448">
    <property type="entry name" value="Nucleotide-diphospho-sugar transferases"/>
    <property type="match status" value="1"/>
</dbReference>
<dbReference type="AlphaFoldDB" id="A0A1N7AZG2"/>
<proteinExistence type="predicted"/>
<evidence type="ECO:0000313" key="3">
    <source>
        <dbReference type="Proteomes" id="UP000185924"/>
    </source>
</evidence>
<dbReference type="PANTHER" id="PTHR43685">
    <property type="entry name" value="GLYCOSYLTRANSFERASE"/>
    <property type="match status" value="1"/>
</dbReference>
<evidence type="ECO:0000313" key="2">
    <source>
        <dbReference type="EMBL" id="SIR44475.1"/>
    </source>
</evidence>
<dbReference type="CDD" id="cd00761">
    <property type="entry name" value="Glyco_tranf_GTA_type"/>
    <property type="match status" value="1"/>
</dbReference>
<dbReference type="Gene3D" id="3.90.550.10">
    <property type="entry name" value="Spore Coat Polysaccharide Biosynthesis Protein SpsA, Chain A"/>
    <property type="match status" value="1"/>
</dbReference>
<dbReference type="Proteomes" id="UP000185924">
    <property type="component" value="Unassembled WGS sequence"/>
</dbReference>
<dbReference type="Pfam" id="PF00535">
    <property type="entry name" value="Glycos_transf_2"/>
    <property type="match status" value="1"/>
</dbReference>
<dbReference type="InterPro" id="IPR001173">
    <property type="entry name" value="Glyco_trans_2-like"/>
</dbReference>
<accession>A0A1N7AZG2</accession>
<sequence>MRLGISIVICTYNGAKLLPETIRHIASQRISSHIKWEVLVVDNASTDKTSEVVLEEWEKQGQPTLLHLFHQPRQGLTYARELALSHANYEFVLFCDDDNWLCPDYLSLAYQLMIAHPEIGVLGGNGELVFESPPPEWAVGHGFFANGPQAKVPGPVSRQFVYGAGCVIRKSAYDTLLHAGFKPLLTDRMAGTLTAGGDYELCYAIAMAGYTIWYEDKLKFKHFMPAARLNWAYFIRFISEGARCFEVIMPYRIHVNMGSKNTFAFRLMCLRIVGSYLLKTLPLLAAKLYLPGDSEAAKLNTIKLVSLKTKLLSFKNYKNMKQNFETILKFNQEALQKKSIKQPVKVLIDMQTAG</sequence>
<reference evidence="3" key="1">
    <citation type="submission" date="2017-01" db="EMBL/GenBank/DDBJ databases">
        <authorList>
            <person name="Varghese N."/>
            <person name="Submissions S."/>
        </authorList>
    </citation>
    <scope>NUCLEOTIDE SEQUENCE [LARGE SCALE GENOMIC DNA]</scope>
    <source>
        <strain evidence="3">DM9</strain>
    </source>
</reference>
<name>A0A1N7AZG2_9BACT</name>
<dbReference type="OrthoDB" id="786280at2"/>
<dbReference type="STRING" id="1077936.SAMN05421545_3697"/>
<keyword evidence="2" id="KW-0808">Transferase</keyword>
<dbReference type="EMBL" id="FTNM01000006">
    <property type="protein sequence ID" value="SIR44475.1"/>
    <property type="molecule type" value="Genomic_DNA"/>
</dbReference>
<evidence type="ECO:0000259" key="1">
    <source>
        <dbReference type="Pfam" id="PF00535"/>
    </source>
</evidence>
<dbReference type="InterPro" id="IPR029044">
    <property type="entry name" value="Nucleotide-diphossugar_trans"/>
</dbReference>
<dbReference type="InterPro" id="IPR050834">
    <property type="entry name" value="Glycosyltransf_2"/>
</dbReference>
<dbReference type="RefSeq" id="WP_076423166.1">
    <property type="nucleotide sequence ID" value="NZ_FTNM01000006.1"/>
</dbReference>
<gene>
    <name evidence="2" type="ORF">SAMN05421545_3697</name>
</gene>
<dbReference type="PANTHER" id="PTHR43685:SF2">
    <property type="entry name" value="GLYCOSYLTRANSFERASE 2-LIKE DOMAIN-CONTAINING PROTEIN"/>
    <property type="match status" value="1"/>
</dbReference>
<protein>
    <submittedName>
        <fullName evidence="2">Glycosyltransferase involved in cell wall bisynthesis</fullName>
    </submittedName>
</protein>
<feature type="domain" description="Glycosyltransferase 2-like" evidence="1">
    <location>
        <begin position="6"/>
        <end position="173"/>
    </location>
</feature>